<dbReference type="EMBL" id="LOHF01000004">
    <property type="protein sequence ID" value="OUM74571.1"/>
    <property type="molecule type" value="Genomic_DNA"/>
</dbReference>
<comment type="caution">
    <text evidence="8">The sequence shown here is derived from an EMBL/GenBank/DDBJ whole genome shotgun (WGS) entry which is preliminary data.</text>
</comment>
<evidence type="ECO:0000256" key="1">
    <source>
        <dbReference type="ARBA" id="ARBA00000900"/>
    </source>
</evidence>
<evidence type="ECO:0000256" key="5">
    <source>
        <dbReference type="ARBA" id="ARBA00023026"/>
    </source>
</evidence>
<sequence>MNPPVIQPHQGIVKNTLPSWYVYTTAELRQRLHRDMLRSHHLRDQVQKALGGMQDLTAFARPILSRALTQAFGPGLDIDRDHFRHVRFAQSILPLPGQLVERTSTVQSLLEAALQNFHQEEVEEVTADSVIFQGKPNLATFAAGTSFPHPLKISPAKFMTLCRTLDLGGQYQAHLKRVLEPAASERPAGALNAAQIKDLLSHQVRNALYVEAHLAHMKGDDVLSNGAYRSVLAASGHWAEKGRVEAVHIQSLTLLGFAVRDILVFQTRDLSGCVVYLPGDPSSPLKEYDSLDHFMKELRAKLRSVGYQQYFAGFIAQRRRAEFLGKLRACLTPHRLRPVPGDTGLIARKWKVPEVDENADLRVCAETLPYPLLEHLYFQRMLRIKDDARSLAVPTGDEDEASRRARLAHYLALGMNVVNMAALFVPMLGEVMMVVAGAQLLVDTFEGVEAWVVGDMEQALEHLASVAQNLAMLAAFAAAGKVASPGELPAITESSFVGKMIPVKLENGQTRLWSPDLTPFASDVILPQGMKPSAEGIFEHQGVKYVGLQGRFYRVELDTALNKWRIKAPRANRYSPSLEHNGAGAWRHEGENPLTWDVKTSFRRLGYSVEALSDQAVEDVLAVTGTDQTLLATLHLESLPPPSALTDAVERFGLDEQVTRMKDADPESQFDRLNQLREISDDPLVQLIKRDFPGMTCAGARELLSEAGTEQLASMKATQSIPLNIAGRARGYLQQTRIDQALEGFFLKSPAASPDTLKLSLRGLEQLPGWPRNLRIEIRDEEFGGALLDGIGERSTPERRILIKKGDLYTPCEASGNKLAPQDSFFASILHALPKAAIRDIGLTNPAALRSRIVSQATRQRSWVAKILGLQEITPGFRGPVRLADRRFGYVLSGRGAALPDLPAESVELIAALSVLYPEVPSMAVHVQNLLYRGWSIPQLVEMTQARLQSWEMLRSALEGWVNPVGPGRAISNEQFAVRQAIAEALARAWRFSDRLSPMHSSNMLLENIDLTGFSDMPELPAHYAEIHYLTLSGVTGGMEDVNRFLGRFAHVTRLEILGRGLSAVPESVGGMGSLVHLSLEGMGLTIDQQAMELFMRIQTLDELDLSGNVLGEITDVSRLRVATLWLNQTGLTQWPSWVEDLPLQSLDISDNQITHLPDHIIENSVGQPSQLTIHAYENPINFEDLRRFWINDRGYDMTYRLEYDFPEEIRELVVNTTSSDDETSSDDDVGWHAHNAGHVPLAPPVPSMEIWLVEGRTELNSRLSSAWQTVAGAGDAPNLLVLLQRLREAPDFQRFHEELANDVMRVLEAAAENPILRAELETMADDRLFGADQTCEDGARLIFSDIQVAVYAQSELQGVPEAQHTEVLFRVLRGLFRLNEVQTIADLEIASREARGIHVDHAEVRIAYRIGLAQDLNLPGQPLSMAWSRLASVDRQAILSARRLVLERELSDEFVNYALADRRWNERLRAEHQTDLERVTASIKAQMDALEEHPPVDATEELRRRSEINIRLMAAQMTTDLETFGQATLELEELTANPPIDNDEYDRQGRALIASLSAAEKALLEQLTNNMRQQWF</sequence>
<dbReference type="InterPro" id="IPR032675">
    <property type="entry name" value="LRR_dom_sf"/>
</dbReference>
<proteinExistence type="inferred from homology"/>
<keyword evidence="6" id="KW-0833">Ubl conjugation pathway</keyword>
<dbReference type="Gene3D" id="1.20.58.360">
    <property type="entry name" value="Shigella T3SS effector IpaH defines"/>
    <property type="match status" value="1"/>
</dbReference>
<dbReference type="PANTHER" id="PTHR48051">
    <property type="match status" value="1"/>
</dbReference>
<evidence type="ECO:0000313" key="9">
    <source>
        <dbReference type="Proteomes" id="UP000195440"/>
    </source>
</evidence>
<gene>
    <name evidence="8" type="ORF">AUC60_07440</name>
</gene>
<protein>
    <recommendedName>
        <fullName evidence="2">RING-type E3 ubiquitin transferase</fullName>
        <ecNumber evidence="2">2.3.2.27</ecNumber>
    </recommendedName>
</protein>
<organism evidence="8 9">
    <name type="scientific">Pseudomonas caspiana</name>
    <dbReference type="NCBI Taxonomy" id="1451454"/>
    <lineage>
        <taxon>Bacteria</taxon>
        <taxon>Pseudomonadati</taxon>
        <taxon>Pseudomonadota</taxon>
        <taxon>Gammaproteobacteria</taxon>
        <taxon>Pseudomonadales</taxon>
        <taxon>Pseudomonadaceae</taxon>
        <taxon>Pseudomonas</taxon>
    </lineage>
</organism>
<feature type="domain" description="NEL" evidence="7">
    <location>
        <begin position="1244"/>
        <end position="1577"/>
    </location>
</feature>
<dbReference type="InterPro" id="IPR001611">
    <property type="entry name" value="Leu-rich_rpt"/>
</dbReference>
<dbReference type="GO" id="GO:0061630">
    <property type="term" value="F:ubiquitin protein ligase activity"/>
    <property type="evidence" value="ECO:0007669"/>
    <property type="project" value="UniProtKB-EC"/>
</dbReference>
<keyword evidence="5" id="KW-0843">Virulence</keyword>
<evidence type="ECO:0000313" key="8">
    <source>
        <dbReference type="EMBL" id="OUM74571.1"/>
    </source>
</evidence>
<dbReference type="GO" id="GO:0005576">
    <property type="term" value="C:extracellular region"/>
    <property type="evidence" value="ECO:0007669"/>
    <property type="project" value="UniProtKB-UniRule"/>
</dbReference>
<name>A0A1Y3P7R3_9PSED</name>
<comment type="PTM">
    <text evidence="6">Ubiquitinated in the presence of host E1 ubiquitin-activating enzyme, E2 ubiquitin-conjugating enzyme and ubiquitin.</text>
</comment>
<dbReference type="PROSITE" id="PS52053">
    <property type="entry name" value="NEL"/>
    <property type="match status" value="1"/>
</dbReference>
<evidence type="ECO:0000256" key="6">
    <source>
        <dbReference type="PROSITE-ProRule" id="PRU01398"/>
    </source>
</evidence>
<dbReference type="Pfam" id="PF14496">
    <property type="entry name" value="NEL"/>
    <property type="match status" value="1"/>
</dbReference>
<dbReference type="InterPro" id="IPR046673">
    <property type="entry name" value="ToxA_N"/>
</dbReference>
<keyword evidence="6" id="KW-0808">Transferase</keyword>
<comment type="similarity">
    <text evidence="6">Belongs to the LRR-containing bacterial E3 ligase family.</text>
</comment>
<dbReference type="InterPro" id="IPR029487">
    <property type="entry name" value="NEL_dom"/>
</dbReference>
<dbReference type="RefSeq" id="WP_087265456.1">
    <property type="nucleotide sequence ID" value="NZ_LOHF01000004.1"/>
</dbReference>
<keyword evidence="9" id="KW-1185">Reference proteome</keyword>
<dbReference type="Proteomes" id="UP000195440">
    <property type="component" value="Unassembled WGS sequence"/>
</dbReference>
<accession>A0A1Y3P7R3</accession>
<dbReference type="PROSITE" id="PS51450">
    <property type="entry name" value="LRR"/>
    <property type="match status" value="2"/>
</dbReference>
<keyword evidence="3" id="KW-0433">Leucine-rich repeat</keyword>
<reference evidence="8 9" key="1">
    <citation type="journal article" date="2017" name="Syst. Appl. Microbiol.">
        <title>Pseudomonas caspiana sp. nov., a citrus pathogen in the Pseudomonas syringae phylogenetic group.</title>
        <authorList>
            <person name="Busquets A."/>
            <person name="Gomila M."/>
            <person name="Beiki F."/>
            <person name="Mulet M."/>
            <person name="Rahimian H."/>
            <person name="Garcia-Valdes E."/>
            <person name="Lalucat J."/>
        </authorList>
    </citation>
    <scope>NUCLEOTIDE SEQUENCE [LARGE SCALE GENOMIC DNA]</scope>
    <source>
        <strain evidence="8 9">FBF102</strain>
    </source>
</reference>
<keyword evidence="6" id="KW-0832">Ubl conjugation</keyword>
<dbReference type="Gene3D" id="3.80.10.10">
    <property type="entry name" value="Ribonuclease Inhibitor"/>
    <property type="match status" value="1"/>
</dbReference>
<dbReference type="Pfam" id="PF20178">
    <property type="entry name" value="ToxA_N"/>
    <property type="match status" value="1"/>
</dbReference>
<dbReference type="EC" id="2.3.2.27" evidence="2"/>
<comment type="catalytic activity">
    <reaction evidence="1">
        <text>S-ubiquitinyl-[E2 ubiquitin-conjugating enzyme]-L-cysteine + [acceptor protein]-L-lysine = [E2 ubiquitin-conjugating enzyme]-L-cysteine + N(6)-ubiquitinyl-[acceptor protein]-L-lysine.</text>
        <dbReference type="EC" id="2.3.2.27"/>
    </reaction>
</comment>
<dbReference type="GO" id="GO:0005737">
    <property type="term" value="C:cytoplasm"/>
    <property type="evidence" value="ECO:0007669"/>
    <property type="project" value="TreeGrafter"/>
</dbReference>
<keyword evidence="6" id="KW-0964">Secreted</keyword>
<dbReference type="InterPro" id="IPR050216">
    <property type="entry name" value="LRR_domain-containing"/>
</dbReference>
<dbReference type="OrthoDB" id="1467561at2"/>
<dbReference type="SUPFAM" id="SSF52058">
    <property type="entry name" value="L domain-like"/>
    <property type="match status" value="1"/>
</dbReference>
<keyword evidence="4" id="KW-0677">Repeat</keyword>
<dbReference type="GO" id="GO:0016567">
    <property type="term" value="P:protein ubiquitination"/>
    <property type="evidence" value="ECO:0007669"/>
    <property type="project" value="InterPro"/>
</dbReference>
<keyword evidence="6" id="KW-1035">Host cytoplasm</keyword>
<evidence type="ECO:0000256" key="3">
    <source>
        <dbReference type="ARBA" id="ARBA00022614"/>
    </source>
</evidence>
<evidence type="ECO:0000256" key="2">
    <source>
        <dbReference type="ARBA" id="ARBA00012483"/>
    </source>
</evidence>
<evidence type="ECO:0000259" key="7">
    <source>
        <dbReference type="PROSITE" id="PS52053"/>
    </source>
</evidence>
<dbReference type="PANTHER" id="PTHR48051:SF46">
    <property type="entry name" value="LEUCINE RICH REPEAT-CONTAINING DOMAIN PROTEIN"/>
    <property type="match status" value="1"/>
</dbReference>
<evidence type="ECO:0000256" key="4">
    <source>
        <dbReference type="ARBA" id="ARBA00022737"/>
    </source>
</evidence>
<feature type="active site" description="Glycyl thioester intermediate" evidence="6">
    <location>
        <position position="1336"/>
    </location>
</feature>